<dbReference type="EMBL" id="JBCLYO010000005">
    <property type="protein sequence ID" value="KAL0089006.1"/>
    <property type="molecule type" value="Genomic_DNA"/>
</dbReference>
<keyword evidence="1" id="KW-0175">Coiled coil</keyword>
<accession>A0ABR3B5R0</accession>
<evidence type="ECO:0000313" key="3">
    <source>
        <dbReference type="EMBL" id="KAL0089006.1"/>
    </source>
</evidence>
<gene>
    <name evidence="3" type="ORF">J3Q64DRAFT_1442441</name>
</gene>
<proteinExistence type="predicted"/>
<feature type="compositionally biased region" description="Polar residues" evidence="2">
    <location>
        <begin position="29"/>
        <end position="44"/>
    </location>
</feature>
<dbReference type="Proteomes" id="UP001448207">
    <property type="component" value="Unassembled WGS sequence"/>
</dbReference>
<feature type="compositionally biased region" description="Gly residues" evidence="2">
    <location>
        <begin position="7"/>
        <end position="16"/>
    </location>
</feature>
<feature type="region of interest" description="Disordered" evidence="2">
    <location>
        <begin position="1"/>
        <end position="45"/>
    </location>
</feature>
<evidence type="ECO:0000256" key="2">
    <source>
        <dbReference type="SAM" id="MobiDB-lite"/>
    </source>
</evidence>
<feature type="coiled-coil region" evidence="1">
    <location>
        <begin position="81"/>
        <end position="108"/>
    </location>
</feature>
<protein>
    <submittedName>
        <fullName evidence="3">Uncharacterized protein</fullName>
    </submittedName>
</protein>
<name>A0ABR3B5R0_PHYBL</name>
<sequence length="159" mass="16978">MKPDGGSFIGSNGGNSGQVDDIKPREVSLQPTAATVQSQPTLLTSAPELDRGLIGSGSFVNEKKDKDQVGVEAEVEVKNGVAELELKLNAARAQIKLLEKEVESLVMNKSKVVDKEDGKRSDAVHQHLAALRQPSVDGYPPEVVLAVAGLVFIVTYLLF</sequence>
<evidence type="ECO:0000256" key="1">
    <source>
        <dbReference type="SAM" id="Coils"/>
    </source>
</evidence>
<organism evidence="3 4">
    <name type="scientific">Phycomyces blakesleeanus</name>
    <dbReference type="NCBI Taxonomy" id="4837"/>
    <lineage>
        <taxon>Eukaryota</taxon>
        <taxon>Fungi</taxon>
        <taxon>Fungi incertae sedis</taxon>
        <taxon>Mucoromycota</taxon>
        <taxon>Mucoromycotina</taxon>
        <taxon>Mucoromycetes</taxon>
        <taxon>Mucorales</taxon>
        <taxon>Phycomycetaceae</taxon>
        <taxon>Phycomyces</taxon>
    </lineage>
</organism>
<evidence type="ECO:0000313" key="4">
    <source>
        <dbReference type="Proteomes" id="UP001448207"/>
    </source>
</evidence>
<comment type="caution">
    <text evidence="3">The sequence shown here is derived from an EMBL/GenBank/DDBJ whole genome shotgun (WGS) entry which is preliminary data.</text>
</comment>
<keyword evidence="4" id="KW-1185">Reference proteome</keyword>
<reference evidence="3 4" key="1">
    <citation type="submission" date="2024-04" db="EMBL/GenBank/DDBJ databases">
        <title>Symmetric and asymmetric DNA N6-adenine methylation regulates different biological responses in Mucorales.</title>
        <authorList>
            <consortium name="Lawrence Berkeley National Laboratory"/>
            <person name="Lax C."/>
            <person name="Mondo S.J."/>
            <person name="Osorio-Concepcion M."/>
            <person name="Muszewska A."/>
            <person name="Corrochano-Luque M."/>
            <person name="Gutierrez G."/>
            <person name="Riley R."/>
            <person name="Lipzen A."/>
            <person name="Guo J."/>
            <person name="Hundley H."/>
            <person name="Amirebrahimi M."/>
            <person name="Ng V."/>
            <person name="Lorenzo-Gutierrez D."/>
            <person name="Binder U."/>
            <person name="Yang J."/>
            <person name="Song Y."/>
            <person name="Canovas D."/>
            <person name="Navarro E."/>
            <person name="Freitag M."/>
            <person name="Gabaldon T."/>
            <person name="Grigoriev I.V."/>
            <person name="Corrochano L.M."/>
            <person name="Nicolas F.E."/>
            <person name="Garre V."/>
        </authorList>
    </citation>
    <scope>NUCLEOTIDE SEQUENCE [LARGE SCALE GENOMIC DNA]</scope>
    <source>
        <strain evidence="3 4">L51</strain>
    </source>
</reference>